<dbReference type="InterPro" id="IPR012317">
    <property type="entry name" value="Poly(ADP-ribose)pol_cat_dom"/>
</dbReference>
<dbReference type="SUPFAM" id="SSF56399">
    <property type="entry name" value="ADP-ribosylation"/>
    <property type="match status" value="1"/>
</dbReference>
<evidence type="ECO:0000256" key="3">
    <source>
        <dbReference type="RuleBase" id="RU362114"/>
    </source>
</evidence>
<keyword evidence="3" id="KW-0328">Glycosyltransferase</keyword>
<feature type="compositionally biased region" description="Polar residues" evidence="4">
    <location>
        <begin position="487"/>
        <end position="505"/>
    </location>
</feature>
<reference evidence="6" key="1">
    <citation type="journal article" date="2023" name="G3 (Bethesda)">
        <title>Whole genome assembly and annotation of the endangered Caribbean coral Acropora cervicornis.</title>
        <authorList>
            <person name="Selwyn J.D."/>
            <person name="Vollmer S.V."/>
        </authorList>
    </citation>
    <scope>NUCLEOTIDE SEQUENCE</scope>
    <source>
        <strain evidence="6">K2</strain>
    </source>
</reference>
<sequence length="624" mass="70251">MAGVNSRFATIIEAEILKIREDSVPENTKKVTKSVVEITDADVLNVLGYTISIDFDYMLMSLRPLDSQDTLKSQLRRLSSLDGSVDPSEPISMSWTWFWEDNGNVWRTYDKDCSAERYKGKGTPGIDRTGLFGLFETNNLKTYTKRQVKRRPSKASKVISNEGTEDLKRMYGDVFYKEEEEDRLRAEKKNFTTHWSSMPPKLDYYRANVDRSSVEFKDLEKLFRMTMNNHDVWIENIDRVQNLFMMEKYCRKKEKMRESQQTVDERSLFHGTTPDVVEAICKRNFDWRLSGKHATRFGEGSYFARDASDNHRYAKKDARGIRHMFVAKVLVGSCIKGQANYRTPPPKNPEDPGSDLYDSCVNNQSNPSIFVVFDTDQLYPEYIISYSTVSKLDSADANQYSIPQRSAIPKRAILKSSTSQKLAFPNASRPELPMQSNPSTSQAQLLQPTNTTSKREIGQTPRPKTETSGPMVIQQSTQGDGIHAKLNPSSSQLCPGQSLNASSLATKKPNPSSTTDSYYSSSSPDYNLGLSVTQDTQLSATRTANELRQPNSPGFLCDHSTSNSGNKYLTTTITSSQEDPSLPKSPCATGGNPSTTSMLLVIEELKTLEQQEKGQKQSEECLIL</sequence>
<comment type="subcellular location">
    <subcellularLocation>
        <location evidence="1">Nucleus</location>
    </subcellularLocation>
</comment>
<keyword evidence="3" id="KW-0520">NAD</keyword>
<dbReference type="GO" id="GO:0005634">
    <property type="term" value="C:nucleus"/>
    <property type="evidence" value="ECO:0007669"/>
    <property type="project" value="UniProtKB-SubCell"/>
</dbReference>
<evidence type="ECO:0000256" key="4">
    <source>
        <dbReference type="SAM" id="MobiDB-lite"/>
    </source>
</evidence>
<dbReference type="Pfam" id="PF00644">
    <property type="entry name" value="PARP"/>
    <property type="match status" value="1"/>
</dbReference>
<dbReference type="PANTHER" id="PTHR45740:SF2">
    <property type="entry name" value="POLY [ADP-RIBOSE] POLYMERASE"/>
    <property type="match status" value="1"/>
</dbReference>
<dbReference type="SUPFAM" id="SSF117839">
    <property type="entry name" value="WWE domain"/>
    <property type="match status" value="1"/>
</dbReference>
<accession>A0AAD9UZK9</accession>
<dbReference type="GO" id="GO:1990404">
    <property type="term" value="F:NAD+-protein mono-ADP-ribosyltransferase activity"/>
    <property type="evidence" value="ECO:0007669"/>
    <property type="project" value="TreeGrafter"/>
</dbReference>
<keyword evidence="7" id="KW-1185">Reference proteome</keyword>
<reference evidence="6" key="2">
    <citation type="journal article" date="2023" name="Science">
        <title>Genomic signatures of disease resistance in endangered staghorn corals.</title>
        <authorList>
            <person name="Vollmer S.V."/>
            <person name="Selwyn J.D."/>
            <person name="Despard B.A."/>
            <person name="Roesel C.L."/>
        </authorList>
    </citation>
    <scope>NUCLEOTIDE SEQUENCE</scope>
    <source>
        <strain evidence="6">K2</strain>
    </source>
</reference>
<feature type="region of interest" description="Disordered" evidence="4">
    <location>
        <begin position="339"/>
        <end position="359"/>
    </location>
</feature>
<dbReference type="PROSITE" id="PS51059">
    <property type="entry name" value="PARP_CATALYTIC"/>
    <property type="match status" value="1"/>
</dbReference>
<evidence type="ECO:0000313" key="6">
    <source>
        <dbReference type="EMBL" id="KAK2555395.1"/>
    </source>
</evidence>
<dbReference type="Gene3D" id="3.90.228.10">
    <property type="match status" value="1"/>
</dbReference>
<dbReference type="CDD" id="cd01439">
    <property type="entry name" value="TCCD_inducible_PARP_like"/>
    <property type="match status" value="1"/>
</dbReference>
<feature type="compositionally biased region" description="Polar residues" evidence="4">
    <location>
        <begin position="434"/>
        <end position="452"/>
    </location>
</feature>
<keyword evidence="3" id="KW-0808">Transferase</keyword>
<dbReference type="PANTHER" id="PTHR45740">
    <property type="entry name" value="POLY [ADP-RIBOSE] POLYMERASE"/>
    <property type="match status" value="1"/>
</dbReference>
<evidence type="ECO:0000256" key="1">
    <source>
        <dbReference type="ARBA" id="ARBA00004123"/>
    </source>
</evidence>
<keyword evidence="2" id="KW-0539">Nucleus</keyword>
<feature type="compositionally biased region" description="Low complexity" evidence="4">
    <location>
        <begin position="509"/>
        <end position="522"/>
    </location>
</feature>
<evidence type="ECO:0000313" key="7">
    <source>
        <dbReference type="Proteomes" id="UP001249851"/>
    </source>
</evidence>
<feature type="domain" description="PARP catalytic" evidence="5">
    <location>
        <begin position="191"/>
        <end position="409"/>
    </location>
</feature>
<protein>
    <recommendedName>
        <fullName evidence="3">Poly [ADP-ribose] polymerase</fullName>
        <shortName evidence="3">PARP</shortName>
        <ecNumber evidence="3">2.4.2.-</ecNumber>
    </recommendedName>
</protein>
<comment type="caution">
    <text evidence="6">The sequence shown here is derived from an EMBL/GenBank/DDBJ whole genome shotgun (WGS) entry which is preliminary data.</text>
</comment>
<dbReference type="GO" id="GO:0003950">
    <property type="term" value="F:NAD+ poly-ADP-ribosyltransferase activity"/>
    <property type="evidence" value="ECO:0007669"/>
    <property type="project" value="UniProtKB-UniRule"/>
</dbReference>
<evidence type="ECO:0000256" key="2">
    <source>
        <dbReference type="ARBA" id="ARBA00023242"/>
    </source>
</evidence>
<dbReference type="EMBL" id="JARQWQ010000063">
    <property type="protein sequence ID" value="KAK2555395.1"/>
    <property type="molecule type" value="Genomic_DNA"/>
</dbReference>
<dbReference type="AlphaFoldDB" id="A0AAD9UZK9"/>
<name>A0AAD9UZK9_ACRCE</name>
<dbReference type="Proteomes" id="UP001249851">
    <property type="component" value="Unassembled WGS sequence"/>
</dbReference>
<gene>
    <name evidence="6" type="ORF">P5673_023038</name>
</gene>
<dbReference type="EC" id="2.4.2.-" evidence="3"/>
<feature type="region of interest" description="Disordered" evidence="4">
    <location>
        <begin position="427"/>
        <end position="522"/>
    </location>
</feature>
<organism evidence="6 7">
    <name type="scientific">Acropora cervicornis</name>
    <name type="common">Staghorn coral</name>
    <dbReference type="NCBI Taxonomy" id="6130"/>
    <lineage>
        <taxon>Eukaryota</taxon>
        <taxon>Metazoa</taxon>
        <taxon>Cnidaria</taxon>
        <taxon>Anthozoa</taxon>
        <taxon>Hexacorallia</taxon>
        <taxon>Scleractinia</taxon>
        <taxon>Astrocoeniina</taxon>
        <taxon>Acroporidae</taxon>
        <taxon>Acropora</taxon>
    </lineage>
</organism>
<proteinExistence type="predicted"/>
<dbReference type="InterPro" id="IPR051712">
    <property type="entry name" value="ARTD-AVP"/>
</dbReference>
<feature type="region of interest" description="Disordered" evidence="4">
    <location>
        <begin position="574"/>
        <end position="595"/>
    </location>
</feature>
<dbReference type="InterPro" id="IPR037197">
    <property type="entry name" value="WWE_dom_sf"/>
</dbReference>
<evidence type="ECO:0000259" key="5">
    <source>
        <dbReference type="PROSITE" id="PS51059"/>
    </source>
</evidence>